<keyword evidence="2" id="KW-0378">Hydrolase</keyword>
<dbReference type="GO" id="GO:0004175">
    <property type="term" value="F:endopeptidase activity"/>
    <property type="evidence" value="ECO:0007669"/>
    <property type="project" value="TreeGrafter"/>
</dbReference>
<reference evidence="7" key="1">
    <citation type="journal article" date="2023" name="Commun. Biol.">
        <title>Genome analysis of Parmales, the sister group of diatoms, reveals the evolutionary specialization of diatoms from phago-mixotrophs to photoautotrophs.</title>
        <authorList>
            <person name="Ban H."/>
            <person name="Sato S."/>
            <person name="Yoshikawa S."/>
            <person name="Yamada K."/>
            <person name="Nakamura Y."/>
            <person name="Ichinomiya M."/>
            <person name="Sato N."/>
            <person name="Blanc-Mathieu R."/>
            <person name="Endo H."/>
            <person name="Kuwata A."/>
            <person name="Ogata H."/>
        </authorList>
    </citation>
    <scope>NUCLEOTIDE SEQUENCE [LARGE SCALE GENOMIC DNA]</scope>
    <source>
        <strain evidence="7">NIES 3700</strain>
    </source>
</reference>
<gene>
    <name evidence="6" type="ORF">TrLO_g13260</name>
</gene>
<evidence type="ECO:0000256" key="1">
    <source>
        <dbReference type="ARBA" id="ARBA00022670"/>
    </source>
</evidence>
<proteinExistence type="predicted"/>
<protein>
    <recommendedName>
        <fullName evidence="5">Tail specific protease domain-containing protein</fullName>
    </recommendedName>
</protein>
<dbReference type="SMART" id="SM00245">
    <property type="entry name" value="TSPc"/>
    <property type="match status" value="1"/>
</dbReference>
<feature type="domain" description="Tail specific protease" evidence="5">
    <location>
        <begin position="207"/>
        <end position="398"/>
    </location>
</feature>
<keyword evidence="3" id="KW-0720">Serine protease</keyword>
<accession>A0A9W7AKL6</accession>
<keyword evidence="4" id="KW-0732">Signal</keyword>
<sequence>MTQTPTLLFVALSVLPLASSLFFPELLLSTSLLNPNPTFTPQPSLPSLTLSSSYATFTPAQTTFASAWRILDNTFTDRTFNGQDWFATRQKYLKTVNDDNLSQTLTLLTSSLNDKYTTYLPPSKYNSLISSATGSVTGIGVTLSTPEPEIVKILQVQPGSPAENVGLKKSMILKRVDGYEVKDADVCGGYLRGEKGTKVGVTVSEDGRERDFIIVRDTFKPVTVTAESSNGIRVLKIKSFAGTTKDEVLKGLNNMESGKILIDLRGNPGGLLPGGIDVAGLFLKEGDVIVSQVDKTNIKRTEKTLFDGEYSDPRKYPLEIIGDGNTASAAEVFTAAIVENGRGRLTTVGGKHTFGKGVVQTVRPLEGGGGIKVTVAKYLTPEGNDINKEGILGEGFKEECGEESVLCLETVKAWKMKVEE</sequence>
<dbReference type="Proteomes" id="UP001165122">
    <property type="component" value="Unassembled WGS sequence"/>
</dbReference>
<dbReference type="EMBL" id="BRXW01000634">
    <property type="protein sequence ID" value="GMH71092.1"/>
    <property type="molecule type" value="Genomic_DNA"/>
</dbReference>
<dbReference type="Gene3D" id="2.30.42.10">
    <property type="match status" value="1"/>
</dbReference>
<evidence type="ECO:0000256" key="2">
    <source>
        <dbReference type="ARBA" id="ARBA00022801"/>
    </source>
</evidence>
<organism evidence="6 7">
    <name type="scientific">Triparma laevis f. longispina</name>
    <dbReference type="NCBI Taxonomy" id="1714387"/>
    <lineage>
        <taxon>Eukaryota</taxon>
        <taxon>Sar</taxon>
        <taxon>Stramenopiles</taxon>
        <taxon>Ochrophyta</taxon>
        <taxon>Bolidophyceae</taxon>
        <taxon>Parmales</taxon>
        <taxon>Triparmaceae</taxon>
        <taxon>Triparma</taxon>
    </lineage>
</organism>
<comment type="caution">
    <text evidence="6">The sequence shown here is derived from an EMBL/GenBank/DDBJ whole genome shotgun (WGS) entry which is preliminary data.</text>
</comment>
<dbReference type="PANTHER" id="PTHR32060">
    <property type="entry name" value="TAIL-SPECIFIC PROTEASE"/>
    <property type="match status" value="1"/>
</dbReference>
<dbReference type="InterPro" id="IPR036034">
    <property type="entry name" value="PDZ_sf"/>
</dbReference>
<dbReference type="Gene3D" id="3.90.226.10">
    <property type="entry name" value="2-enoyl-CoA Hydratase, Chain A, domain 1"/>
    <property type="match status" value="1"/>
</dbReference>
<dbReference type="InterPro" id="IPR029045">
    <property type="entry name" value="ClpP/crotonase-like_dom_sf"/>
</dbReference>
<feature type="signal peptide" evidence="4">
    <location>
        <begin position="1"/>
        <end position="20"/>
    </location>
</feature>
<name>A0A9W7AKL6_9STRA</name>
<dbReference type="GO" id="GO:0008236">
    <property type="term" value="F:serine-type peptidase activity"/>
    <property type="evidence" value="ECO:0007669"/>
    <property type="project" value="UniProtKB-KW"/>
</dbReference>
<keyword evidence="7" id="KW-1185">Reference proteome</keyword>
<dbReference type="GO" id="GO:0006508">
    <property type="term" value="P:proteolysis"/>
    <property type="evidence" value="ECO:0007669"/>
    <property type="project" value="UniProtKB-KW"/>
</dbReference>
<dbReference type="InterPro" id="IPR004447">
    <property type="entry name" value="Peptidase_S41A"/>
</dbReference>
<feature type="chain" id="PRO_5040789633" description="Tail specific protease domain-containing protein" evidence="4">
    <location>
        <begin position="21"/>
        <end position="420"/>
    </location>
</feature>
<dbReference type="OrthoDB" id="43580at2759"/>
<dbReference type="Pfam" id="PF03572">
    <property type="entry name" value="Peptidase_S41"/>
    <property type="match status" value="1"/>
</dbReference>
<dbReference type="Gene3D" id="3.30.750.44">
    <property type="match status" value="1"/>
</dbReference>
<evidence type="ECO:0000313" key="7">
    <source>
        <dbReference type="Proteomes" id="UP001165122"/>
    </source>
</evidence>
<evidence type="ECO:0000313" key="6">
    <source>
        <dbReference type="EMBL" id="GMH71092.1"/>
    </source>
</evidence>
<dbReference type="CDD" id="cd07560">
    <property type="entry name" value="Peptidase_S41_CPP"/>
    <property type="match status" value="1"/>
</dbReference>
<evidence type="ECO:0000256" key="3">
    <source>
        <dbReference type="ARBA" id="ARBA00022825"/>
    </source>
</evidence>
<dbReference type="Pfam" id="PF14684">
    <property type="entry name" value="Tricorn_C1"/>
    <property type="match status" value="1"/>
</dbReference>
<dbReference type="PANTHER" id="PTHR32060:SF22">
    <property type="entry name" value="CARBOXYL-TERMINAL-PROCESSING PEPTIDASE 3, CHLOROPLASTIC"/>
    <property type="match status" value="1"/>
</dbReference>
<keyword evidence="1" id="KW-0645">Protease</keyword>
<dbReference type="InterPro" id="IPR028204">
    <property type="entry name" value="Tricorn_C1"/>
</dbReference>
<dbReference type="SUPFAM" id="SSF52096">
    <property type="entry name" value="ClpP/crotonase"/>
    <property type="match status" value="1"/>
</dbReference>
<evidence type="ECO:0000259" key="5">
    <source>
        <dbReference type="SMART" id="SM00245"/>
    </source>
</evidence>
<dbReference type="SUPFAM" id="SSF50156">
    <property type="entry name" value="PDZ domain-like"/>
    <property type="match status" value="1"/>
</dbReference>
<dbReference type="AlphaFoldDB" id="A0A9W7AKL6"/>
<dbReference type="InterPro" id="IPR005151">
    <property type="entry name" value="Tail-specific_protease"/>
</dbReference>
<evidence type="ECO:0000256" key="4">
    <source>
        <dbReference type="SAM" id="SignalP"/>
    </source>
</evidence>